<name>A0A8K1CBV1_PYTOL</name>
<evidence type="ECO:0000256" key="1">
    <source>
        <dbReference type="ARBA" id="ARBA00023002"/>
    </source>
</evidence>
<dbReference type="PANTHER" id="PTHR43157:SF31">
    <property type="entry name" value="PHOSPHATIDYLINOSITOL-GLYCAN BIOSYNTHESIS CLASS F PROTEIN"/>
    <property type="match status" value="1"/>
</dbReference>
<dbReference type="OrthoDB" id="60138at2759"/>
<reference evidence="2" key="1">
    <citation type="submission" date="2019-03" db="EMBL/GenBank/DDBJ databases">
        <title>Long read genome sequence of the mycoparasitic Pythium oligandrum ATCC 38472 isolated from sugarbeet rhizosphere.</title>
        <authorList>
            <person name="Gaulin E."/>
        </authorList>
    </citation>
    <scope>NUCLEOTIDE SEQUENCE</scope>
    <source>
        <strain evidence="2">ATCC 38472_TT</strain>
    </source>
</reference>
<keyword evidence="3" id="KW-1185">Reference proteome</keyword>
<dbReference type="Pfam" id="PF00106">
    <property type="entry name" value="adh_short"/>
    <property type="match status" value="1"/>
</dbReference>
<dbReference type="InterPro" id="IPR036291">
    <property type="entry name" value="NAD(P)-bd_dom_sf"/>
</dbReference>
<protein>
    <submittedName>
        <fullName evidence="2">Uncharacterized protein</fullName>
    </submittedName>
</protein>
<dbReference type="AlphaFoldDB" id="A0A8K1CBV1"/>
<dbReference type="InterPro" id="IPR002347">
    <property type="entry name" value="SDR_fam"/>
</dbReference>
<organism evidence="2 3">
    <name type="scientific">Pythium oligandrum</name>
    <name type="common">Mycoparasitic fungus</name>
    <dbReference type="NCBI Taxonomy" id="41045"/>
    <lineage>
        <taxon>Eukaryota</taxon>
        <taxon>Sar</taxon>
        <taxon>Stramenopiles</taxon>
        <taxon>Oomycota</taxon>
        <taxon>Peronosporomycetes</taxon>
        <taxon>Pythiales</taxon>
        <taxon>Pythiaceae</taxon>
        <taxon>Pythium</taxon>
    </lineage>
</organism>
<evidence type="ECO:0000313" key="3">
    <source>
        <dbReference type="Proteomes" id="UP000794436"/>
    </source>
</evidence>
<comment type="caution">
    <text evidence="2">The sequence shown here is derived from an EMBL/GenBank/DDBJ whole genome shotgun (WGS) entry which is preliminary data.</text>
</comment>
<gene>
    <name evidence="2" type="ORF">Poli38472_004867</name>
</gene>
<dbReference type="Proteomes" id="UP000794436">
    <property type="component" value="Unassembled WGS sequence"/>
</dbReference>
<dbReference type="PRINTS" id="PR00081">
    <property type="entry name" value="GDHRDH"/>
</dbReference>
<dbReference type="EMBL" id="SPLM01000109">
    <property type="protein sequence ID" value="TMW59798.1"/>
    <property type="molecule type" value="Genomic_DNA"/>
</dbReference>
<dbReference type="PANTHER" id="PTHR43157">
    <property type="entry name" value="PHOSPHATIDYLINOSITOL-GLYCAN BIOSYNTHESIS CLASS F PROTEIN-RELATED"/>
    <property type="match status" value="1"/>
</dbReference>
<accession>A0A8K1CBV1</accession>
<keyword evidence="1" id="KW-0560">Oxidoreductase</keyword>
<dbReference type="SUPFAM" id="SSF51735">
    <property type="entry name" value="NAD(P)-binding Rossmann-fold domains"/>
    <property type="match status" value="1"/>
</dbReference>
<evidence type="ECO:0000313" key="2">
    <source>
        <dbReference type="EMBL" id="TMW59798.1"/>
    </source>
</evidence>
<dbReference type="Gene3D" id="3.40.50.720">
    <property type="entry name" value="NAD(P)-binding Rossmann-like Domain"/>
    <property type="match status" value="1"/>
</dbReference>
<dbReference type="GO" id="GO:0016491">
    <property type="term" value="F:oxidoreductase activity"/>
    <property type="evidence" value="ECO:0007669"/>
    <property type="project" value="UniProtKB-KW"/>
</dbReference>
<sequence>MPSKTTDDVPAKWDASQIPSLDGKVAIVTGANSGIGYVTALELARHGALVVLACRNEERGKKAERKLKDELKTSAGDVEFLQLDVSSLRSIKSFVQTFRAKHSRLDLLINNAGIMAVPFAETEDGLESQMATNHLGHFALTAQLFDLLQANTPSRIVAVSSAAHNLASKFDEDNIMAPLKKYTPFAAYANPSSPTSCTAETNLTTAPVENNDWFNRTVWKIARCLPIYQTAEMGALPTLYAATAPGVKCGQFFGPGGFMAMGGHPVLEKPAKPSESATITSKVWIQSEKLTGVTFTI</sequence>
<proteinExistence type="predicted"/>